<evidence type="ECO:0000313" key="6">
    <source>
        <dbReference type="EMBL" id="GAC90593.1"/>
    </source>
</evidence>
<comment type="similarity">
    <text evidence="5">Belongs to the glycosyltransferase 26 family. TagA/TarA subfamily.</text>
</comment>
<dbReference type="GO" id="GO:0047244">
    <property type="term" value="F:N-acetylglucosaminyldiphosphoundecaprenol N-acetyl-beta-D-mannosaminyltransferase activity"/>
    <property type="evidence" value="ECO:0007669"/>
    <property type="project" value="UniProtKB-UniRule"/>
</dbReference>
<evidence type="ECO:0000313" key="7">
    <source>
        <dbReference type="Proteomes" id="UP000013057"/>
    </source>
</evidence>
<dbReference type="EC" id="2.4.1.187" evidence="5"/>
<organism evidence="6 7">
    <name type="scientific">Anoxybacillus flavithermus NBRC 109594</name>
    <dbReference type="NCBI Taxonomy" id="1315967"/>
    <lineage>
        <taxon>Bacteria</taxon>
        <taxon>Bacillati</taxon>
        <taxon>Bacillota</taxon>
        <taxon>Bacilli</taxon>
        <taxon>Bacillales</taxon>
        <taxon>Anoxybacillaceae</taxon>
        <taxon>Anoxybacillus</taxon>
    </lineage>
</organism>
<reference evidence="7" key="1">
    <citation type="journal article" date="2013" name="Genome">
        <title>Draft Genome Sequence of a Thermophilic Member of the Bacillaceae, Anoxybacillus flavithermus Strain Kn10, Isolated from the Kan-nawa Hot Spring in Japan.</title>
        <authorList>
            <person name="Matsutani M."/>
            <person name="Shirakihara Y."/>
            <person name="Imada K."/>
            <person name="Yakushi T."/>
            <person name="Matsushita K."/>
        </authorList>
    </citation>
    <scope>NUCLEOTIDE SEQUENCE [LARGE SCALE GENOMIC DNA]</scope>
    <source>
        <strain evidence="7">NBRC 109594</strain>
    </source>
</reference>
<dbReference type="CDD" id="cd06533">
    <property type="entry name" value="Glyco_transf_WecG_TagA"/>
    <property type="match status" value="1"/>
</dbReference>
<name>R4G004_9BACL</name>
<dbReference type="InterPro" id="IPR034714">
    <property type="entry name" value="TagA_TarA"/>
</dbReference>
<dbReference type="InterPro" id="IPR004629">
    <property type="entry name" value="WecG_TagA_CpsF"/>
</dbReference>
<dbReference type="PANTHER" id="PTHR34136">
    <property type="match status" value="1"/>
</dbReference>
<dbReference type="GO" id="GO:0019350">
    <property type="term" value="P:teichoic acid biosynthetic process"/>
    <property type="evidence" value="ECO:0007669"/>
    <property type="project" value="UniProtKB-UniRule"/>
</dbReference>
<comment type="pathway">
    <text evidence="5">Cell wall biogenesis; teichoic acid biosynthesis.</text>
</comment>
<evidence type="ECO:0000256" key="4">
    <source>
        <dbReference type="ARBA" id="ARBA00023316"/>
    </source>
</evidence>
<comment type="catalytic activity">
    <reaction evidence="5">
        <text>UDP-N-acetyl-alpha-D-mannosamine + N-acetyl-alpha-D-glucosaminyl-di-trans,octa-cis-undecaprenyl diphosphate = N-acetyl-beta-D-mannosaminyl-(1-&gt;4)-N-acetyl-alpha-D-glucosaminyl di-trans,octa-cis-undecaprenyl diphosphate + UDP + H(+)</text>
        <dbReference type="Rhea" id="RHEA:16053"/>
        <dbReference type="ChEBI" id="CHEBI:15378"/>
        <dbReference type="ChEBI" id="CHEBI:58223"/>
        <dbReference type="ChEBI" id="CHEBI:62959"/>
        <dbReference type="ChEBI" id="CHEBI:68623"/>
        <dbReference type="ChEBI" id="CHEBI:132210"/>
        <dbReference type="EC" id="2.4.1.187"/>
    </reaction>
</comment>
<protein>
    <recommendedName>
        <fullName evidence="5">N-acetylglucosaminyldiphosphoundecaprenol N-acetyl-beta-D-mannosaminyltransferase</fullName>
        <ecNumber evidence="5">2.4.1.187</ecNumber>
    </recommendedName>
    <alternativeName>
        <fullName evidence="5">N-acetylmannosaminyltransferase</fullName>
    </alternativeName>
    <alternativeName>
        <fullName evidence="5">UDP-N-acetylmannosamine transferase</fullName>
    </alternativeName>
    <alternativeName>
        <fullName evidence="5">UDP-N-acetylmannosamine:N-acetylglucosaminyl pyrophosphorylundecaprenol N-acetylmannosaminyltransferase</fullName>
    </alternativeName>
</protein>
<proteinExistence type="inferred from homology"/>
<evidence type="ECO:0000256" key="2">
    <source>
        <dbReference type="ARBA" id="ARBA00022679"/>
    </source>
</evidence>
<gene>
    <name evidence="6" type="ORF">KN10_1029</name>
</gene>
<keyword evidence="3 5" id="KW-0777">Teichoic acid biosynthesis</keyword>
<keyword evidence="2 5" id="KW-0808">Transferase</keyword>
<dbReference type="AlphaFoldDB" id="R4G004"/>
<evidence type="ECO:0000256" key="3">
    <source>
        <dbReference type="ARBA" id="ARBA00022944"/>
    </source>
</evidence>
<accession>R4G004</accession>
<dbReference type="HAMAP" id="MF_02070">
    <property type="entry name" value="TagA_TarA"/>
    <property type="match status" value="1"/>
</dbReference>
<keyword evidence="1 5" id="KW-0328">Glycosyltransferase</keyword>
<evidence type="ECO:0000256" key="5">
    <source>
        <dbReference type="HAMAP-Rule" id="MF_02070"/>
    </source>
</evidence>
<dbReference type="PANTHER" id="PTHR34136:SF1">
    <property type="entry name" value="UDP-N-ACETYL-D-MANNOSAMINURONIC ACID TRANSFERASE"/>
    <property type="match status" value="1"/>
</dbReference>
<comment type="caution">
    <text evidence="6">The sequence shown here is derived from an EMBL/GenBank/DDBJ whole genome shotgun (WGS) entry which is preliminary data.</text>
</comment>
<keyword evidence="4 5" id="KW-0961">Cell wall biogenesis/degradation</keyword>
<comment type="function">
    <text evidence="5">Catalyzes the conversion of GlcNAc-PP-undecaprenol into ManNAc-GlcNAc-PP-undecaprenol, the first committed lipid intermediate in the de novo synthesis of teichoic acid.</text>
</comment>
<dbReference type="UniPathway" id="UPA00632"/>
<evidence type="ECO:0000256" key="1">
    <source>
        <dbReference type="ARBA" id="ARBA00022676"/>
    </source>
</evidence>
<dbReference type="Pfam" id="PF03808">
    <property type="entry name" value="Glyco_tran_WecG"/>
    <property type="match status" value="1"/>
</dbReference>
<dbReference type="GO" id="GO:0071555">
    <property type="term" value="P:cell wall organization"/>
    <property type="evidence" value="ECO:0007669"/>
    <property type="project" value="UniProtKB-KW"/>
</dbReference>
<dbReference type="NCBIfam" id="TIGR00696">
    <property type="entry name" value="wecG_tagA_cpsF"/>
    <property type="match status" value="1"/>
</dbReference>
<sequence>MVLSNNRIKGAFCMSFQTVHILGVPFVRATMDEMMSVIHAHVKQQKPCFIVTANPEIVMKANEEPTYMATIQQADYVVADGIGVVKAAEWLGTPLPERVAGYDMLRRCLRIADEHQYRVYMIGAKEEVVQAAAQHIRQHYPNVRLVGVRNGYFDWSDQTIVEEVKQAEPDFVFVALGMGKQEQWIAEHMHTVGRGVWMGVGGSFDVLAGVVKRAPELWIRLNLEWLYRLLKQPTRAKRMMALPRFAWTIFKQKVVGK</sequence>
<dbReference type="Proteomes" id="UP000013057">
    <property type="component" value="Unassembled WGS sequence"/>
</dbReference>
<dbReference type="EMBL" id="BARH01000007">
    <property type="protein sequence ID" value="GAC90593.1"/>
    <property type="molecule type" value="Genomic_DNA"/>
</dbReference>